<dbReference type="InterPro" id="IPR004869">
    <property type="entry name" value="MMPL_dom"/>
</dbReference>
<dbReference type="InterPro" id="IPR050545">
    <property type="entry name" value="Mycobact_MmpL"/>
</dbReference>
<reference evidence="9" key="2">
    <citation type="submission" date="2019-06" db="EMBL/GenBank/DDBJ databases">
        <title>AzeR, a transcriptional regulator that responds to azelaic acid in Pseudomonas nitroreducens.</title>
        <authorList>
            <person name="Bez C."/>
            <person name="Javvadi S.G."/>
            <person name="Bertani I."/>
            <person name="Devescovi G."/>
            <person name="Studholme D.J."/>
            <person name="Geller A."/>
            <person name="Levy A."/>
            <person name="Venturi V."/>
        </authorList>
    </citation>
    <scope>NUCLEOTIDE SEQUENCE [LARGE SCALE GENOMIC DNA]</scope>
    <source>
        <strain evidence="9">DSM 9128</strain>
    </source>
</reference>
<dbReference type="PROSITE" id="PS50156">
    <property type="entry name" value="SSD"/>
    <property type="match status" value="1"/>
</dbReference>
<feature type="transmembrane region" description="Helical" evidence="6">
    <location>
        <begin position="767"/>
        <end position="791"/>
    </location>
</feature>
<evidence type="ECO:0000313" key="8">
    <source>
        <dbReference type="EMBL" id="TLP77621.1"/>
    </source>
</evidence>
<keyword evidence="4 6" id="KW-1133">Transmembrane helix</keyword>
<dbReference type="AlphaFoldDB" id="A0A5R9AFW4"/>
<sequence length="819" mass="88819">MTATNSTDKLLSISDLRDFDHASGSRLERLIFNNRLLVVLLCVLVSGLLGWQTRGLTLNAAFEKTIPHNQPYIRNFLANRDELKGLGNAVRVVVENRKGDIFDPAYLQVLKHINDDLFLTPGVDRANVKSLWMPVVRWNEVTEEGFAGGPVMPDNYSGSPANIEQLRQNIGRAQLLGNLIGSDYRSSMVFVPLLDRDAESGKAIDYWELSKRLEAIRAKYAGAQGSADIQVHIVGFSKVVGDLLDGLSQMILYFAVAAAIAAAIIFAWTRCLRSTLLVLGCSCAAVLWQLGLIALLGYELDPYSILVPFLVFAIGVSHGAQKMNGIMQDIGRGTHRLVAARYTFRRLFLAGLTALAADAVGFAVLMLIDIPVIKDLAITASIGVALLVFTNLILLPVMLSYTGVSPHAAARSLRAEQREIGGVWTLLERLTERRWATLLLAGAAVLAAGGFAVSTHLKIGDLDAGASELRPHSRYNLDNAYITGKYTLSSDQFAVIVKTPAEGCLDYRTLIEVDRLGWTLQQVPGVQSTVSLADAVRKITAGSYEGSNKWLTLSPNQDVLNYAARTASTTNPELFNTECSIMPVVAYLADHKADTLERVVDAASRFADEHSTPERQFLLAAGTAGIEAATNIVVEKANFSMLLYVYAAVVVLCFITFRSWRAVIVAVVPLVITSVLCEALMVLLGIGVKVATLPVIALGVGIGVDYALYLLSIQLASQRNGASLAEAYREALRFTGKVVALVGVTLAAGVVTWAWSPIKFQADMGILLTFMFVWNMLGALVLIPALSHFLLRGRGEPGRRVAASPVQAERHDQPIARCV</sequence>
<feature type="transmembrane region" description="Helical" evidence="6">
    <location>
        <begin position="639"/>
        <end position="657"/>
    </location>
</feature>
<dbReference type="Gene3D" id="1.20.1640.10">
    <property type="entry name" value="Multidrug efflux transporter AcrB transmembrane domain"/>
    <property type="match status" value="2"/>
</dbReference>
<name>A0A5R9AFW4_PSENT</name>
<feature type="transmembrane region" description="Helical" evidence="6">
    <location>
        <begin position="303"/>
        <end position="320"/>
    </location>
</feature>
<feature type="transmembrane region" description="Helical" evidence="6">
    <location>
        <begin position="734"/>
        <end position="755"/>
    </location>
</feature>
<feature type="transmembrane region" description="Helical" evidence="6">
    <location>
        <begin position="380"/>
        <end position="404"/>
    </location>
</feature>
<dbReference type="RefSeq" id="WP_138211998.1">
    <property type="nucleotide sequence ID" value="NZ_VASG01000001.1"/>
</dbReference>
<feature type="transmembrane region" description="Helical" evidence="6">
    <location>
        <begin position="347"/>
        <end position="368"/>
    </location>
</feature>
<keyword evidence="3 6" id="KW-0812">Transmembrane</keyword>
<dbReference type="InterPro" id="IPR000731">
    <property type="entry name" value="SSD"/>
</dbReference>
<dbReference type="PANTHER" id="PTHR33406:SF10">
    <property type="entry name" value="SSD DOMAIN-CONTAINING PROTEIN"/>
    <property type="match status" value="1"/>
</dbReference>
<dbReference type="Proteomes" id="UP000307510">
    <property type="component" value="Unassembled WGS sequence"/>
</dbReference>
<evidence type="ECO:0000256" key="3">
    <source>
        <dbReference type="ARBA" id="ARBA00022692"/>
    </source>
</evidence>
<feature type="transmembrane region" description="Helical" evidence="6">
    <location>
        <begin position="435"/>
        <end position="453"/>
    </location>
</feature>
<comment type="caution">
    <text evidence="8">The sequence shown here is derived from an EMBL/GenBank/DDBJ whole genome shotgun (WGS) entry which is preliminary data.</text>
</comment>
<evidence type="ECO:0000256" key="4">
    <source>
        <dbReference type="ARBA" id="ARBA00022989"/>
    </source>
</evidence>
<accession>A0A5R9AFW4</accession>
<organism evidence="8 9">
    <name type="scientific">Pseudomonas nitroreducens</name>
    <dbReference type="NCBI Taxonomy" id="46680"/>
    <lineage>
        <taxon>Bacteria</taxon>
        <taxon>Pseudomonadati</taxon>
        <taxon>Pseudomonadota</taxon>
        <taxon>Gammaproteobacteria</taxon>
        <taxon>Pseudomonadales</taxon>
        <taxon>Pseudomonadaceae</taxon>
        <taxon>Pseudomonas</taxon>
    </lineage>
</organism>
<evidence type="ECO:0000256" key="5">
    <source>
        <dbReference type="ARBA" id="ARBA00023136"/>
    </source>
</evidence>
<feature type="transmembrane region" description="Helical" evidence="6">
    <location>
        <begin position="664"/>
        <end position="686"/>
    </location>
</feature>
<protein>
    <submittedName>
        <fullName evidence="8">RND family transporter</fullName>
    </submittedName>
</protein>
<proteinExistence type="predicted"/>
<dbReference type="Pfam" id="PF03176">
    <property type="entry name" value="MMPL"/>
    <property type="match status" value="2"/>
</dbReference>
<evidence type="ECO:0000313" key="9">
    <source>
        <dbReference type="Proteomes" id="UP000307510"/>
    </source>
</evidence>
<feature type="transmembrane region" description="Helical" evidence="6">
    <location>
        <begin position="32"/>
        <end position="51"/>
    </location>
</feature>
<keyword evidence="5 6" id="KW-0472">Membrane</keyword>
<gene>
    <name evidence="8" type="ORF">FEA48_00040</name>
</gene>
<evidence type="ECO:0000256" key="6">
    <source>
        <dbReference type="SAM" id="Phobius"/>
    </source>
</evidence>
<feature type="transmembrane region" description="Helical" evidence="6">
    <location>
        <begin position="250"/>
        <end position="269"/>
    </location>
</feature>
<dbReference type="GO" id="GO:0005886">
    <property type="term" value="C:plasma membrane"/>
    <property type="evidence" value="ECO:0007669"/>
    <property type="project" value="UniProtKB-SubCell"/>
</dbReference>
<dbReference type="SUPFAM" id="SSF82866">
    <property type="entry name" value="Multidrug efflux transporter AcrB transmembrane domain"/>
    <property type="match status" value="2"/>
</dbReference>
<dbReference type="EMBL" id="VASG01000001">
    <property type="protein sequence ID" value="TLP77621.1"/>
    <property type="molecule type" value="Genomic_DNA"/>
</dbReference>
<comment type="subcellular location">
    <subcellularLocation>
        <location evidence="1">Cell membrane</location>
        <topology evidence="1">Multi-pass membrane protein</topology>
    </subcellularLocation>
</comment>
<reference evidence="8 9" key="1">
    <citation type="submission" date="2019-05" db="EMBL/GenBank/DDBJ databases">
        <authorList>
            <person name="Moore K."/>
            <person name="O'Neill P."/>
            <person name="Farbos A."/>
            <person name="Studholme D.J."/>
        </authorList>
    </citation>
    <scope>NUCLEOTIDE SEQUENCE [LARGE SCALE GENOMIC DNA]</scope>
    <source>
        <strain evidence="8 9">DSM 9128</strain>
    </source>
</reference>
<feature type="transmembrane region" description="Helical" evidence="6">
    <location>
        <begin position="692"/>
        <end position="713"/>
    </location>
</feature>
<evidence type="ECO:0000259" key="7">
    <source>
        <dbReference type="PROSITE" id="PS50156"/>
    </source>
</evidence>
<dbReference type="PANTHER" id="PTHR33406">
    <property type="entry name" value="MEMBRANE PROTEIN MJ1562-RELATED"/>
    <property type="match status" value="1"/>
</dbReference>
<feature type="domain" description="SSD" evidence="7">
    <location>
        <begin position="285"/>
        <end position="401"/>
    </location>
</feature>
<evidence type="ECO:0000256" key="1">
    <source>
        <dbReference type="ARBA" id="ARBA00004651"/>
    </source>
</evidence>
<feature type="transmembrane region" description="Helical" evidence="6">
    <location>
        <begin position="276"/>
        <end position="297"/>
    </location>
</feature>
<evidence type="ECO:0000256" key="2">
    <source>
        <dbReference type="ARBA" id="ARBA00022475"/>
    </source>
</evidence>
<keyword evidence="2" id="KW-1003">Cell membrane</keyword>